<keyword evidence="4" id="KW-0548">Nucleotidyltransferase</keyword>
<comment type="similarity">
    <text evidence="1 4">Belongs to the DNA polymerase type-Y family.</text>
</comment>
<dbReference type="SUPFAM" id="SSF100879">
    <property type="entry name" value="Lesion bypass DNA polymerase (Y-family), little finger domain"/>
    <property type="match status" value="1"/>
</dbReference>
<dbReference type="GO" id="GO:0006261">
    <property type="term" value="P:DNA-templated DNA replication"/>
    <property type="evidence" value="ECO:0007669"/>
    <property type="project" value="UniProtKB-UniRule"/>
</dbReference>
<dbReference type="PANTHER" id="PTHR11076">
    <property type="entry name" value="DNA REPAIR POLYMERASE UMUC / TRANSFERASE FAMILY MEMBER"/>
    <property type="match status" value="1"/>
</dbReference>
<dbReference type="PROSITE" id="PS50173">
    <property type="entry name" value="UMUC"/>
    <property type="match status" value="1"/>
</dbReference>
<dbReference type="AlphaFoldDB" id="A0A2A8D6H7"/>
<comment type="catalytic activity">
    <reaction evidence="3 4">
        <text>DNA(n) + a 2'-deoxyribonucleoside 5'-triphosphate = DNA(n+1) + diphosphate</text>
        <dbReference type="Rhea" id="RHEA:22508"/>
        <dbReference type="Rhea" id="RHEA-COMP:17339"/>
        <dbReference type="Rhea" id="RHEA-COMP:17340"/>
        <dbReference type="ChEBI" id="CHEBI:33019"/>
        <dbReference type="ChEBI" id="CHEBI:61560"/>
        <dbReference type="ChEBI" id="CHEBI:173112"/>
        <dbReference type="EC" id="2.7.7.7"/>
    </reaction>
</comment>
<keyword evidence="4" id="KW-0460">Magnesium</keyword>
<evidence type="ECO:0000256" key="4">
    <source>
        <dbReference type="HAMAP-Rule" id="MF_01113"/>
    </source>
</evidence>
<reference evidence="6" key="1">
    <citation type="submission" date="2017-10" db="EMBL/GenBank/DDBJ databases">
        <title>Kefir isolates.</title>
        <authorList>
            <person name="Kim Y."/>
            <person name="Blasche S."/>
        </authorList>
    </citation>
    <scope>NUCLEOTIDE SEQUENCE [LARGE SCALE GENOMIC DNA]</scope>
    <source>
        <strain evidence="6">OG2-2</strain>
    </source>
</reference>
<dbReference type="GO" id="GO:0003887">
    <property type="term" value="F:DNA-directed DNA polymerase activity"/>
    <property type="evidence" value="ECO:0007669"/>
    <property type="project" value="UniProtKB-UniRule"/>
</dbReference>
<proteinExistence type="inferred from homology"/>
<dbReference type="Pfam" id="PF00817">
    <property type="entry name" value="IMS"/>
    <property type="match status" value="1"/>
</dbReference>
<dbReference type="InterPro" id="IPR043502">
    <property type="entry name" value="DNA/RNA_pol_sf"/>
</dbReference>
<evidence type="ECO:0000259" key="5">
    <source>
        <dbReference type="PROSITE" id="PS50173"/>
    </source>
</evidence>
<dbReference type="CDD" id="cd03586">
    <property type="entry name" value="PolY_Pol_IV_kappa"/>
    <property type="match status" value="1"/>
</dbReference>
<comment type="caution">
    <text evidence="6">The sequence shown here is derived from an EMBL/GenBank/DDBJ whole genome shotgun (WGS) entry which is preliminary data.</text>
</comment>
<dbReference type="Gene3D" id="3.40.1170.60">
    <property type="match status" value="1"/>
</dbReference>
<dbReference type="SUPFAM" id="SSF56672">
    <property type="entry name" value="DNA/RNA polymerases"/>
    <property type="match status" value="1"/>
</dbReference>
<dbReference type="InterPro" id="IPR022880">
    <property type="entry name" value="DNApol_IV"/>
</dbReference>
<dbReference type="InterPro" id="IPR036775">
    <property type="entry name" value="DNA_pol_Y-fam_lit_finger_sf"/>
</dbReference>
<dbReference type="InterPro" id="IPR017961">
    <property type="entry name" value="DNA_pol_Y-fam_little_finger"/>
</dbReference>
<dbReference type="Gene3D" id="3.30.1490.100">
    <property type="entry name" value="DNA polymerase, Y-family, little finger domain"/>
    <property type="match status" value="1"/>
</dbReference>
<keyword evidence="4" id="KW-0239">DNA-directed DNA polymerase</keyword>
<keyword evidence="4" id="KW-0234">DNA repair</keyword>
<keyword evidence="4" id="KW-0808">Transferase</keyword>
<protein>
    <recommendedName>
        <fullName evidence="4">DNA polymerase IV</fullName>
        <shortName evidence="4">Pol IV</shortName>
        <ecNumber evidence="4">2.7.7.7</ecNumber>
    </recommendedName>
</protein>
<gene>
    <name evidence="4" type="primary">dinB</name>
    <name evidence="6" type="ORF">CRM92_00230</name>
</gene>
<evidence type="ECO:0000256" key="3">
    <source>
        <dbReference type="ARBA" id="ARBA00049244"/>
    </source>
</evidence>
<dbReference type="Gene3D" id="1.10.150.20">
    <property type="entry name" value="5' to 3' exonuclease, C-terminal subdomain"/>
    <property type="match status" value="1"/>
</dbReference>
<evidence type="ECO:0000313" key="6">
    <source>
        <dbReference type="EMBL" id="PEN16511.1"/>
    </source>
</evidence>
<dbReference type="NCBIfam" id="NF002677">
    <property type="entry name" value="PRK02406.1"/>
    <property type="match status" value="1"/>
</dbReference>
<comment type="subunit">
    <text evidence="4">Monomer.</text>
</comment>
<dbReference type="Pfam" id="PF11799">
    <property type="entry name" value="IMS_C"/>
    <property type="match status" value="1"/>
</dbReference>
<feature type="binding site" evidence="4">
    <location>
        <position position="13"/>
    </location>
    <ligand>
        <name>Mg(2+)</name>
        <dbReference type="ChEBI" id="CHEBI:18420"/>
    </ligand>
</feature>
<dbReference type="HAMAP" id="MF_01113">
    <property type="entry name" value="DNApol_IV"/>
    <property type="match status" value="1"/>
</dbReference>
<dbReference type="GO" id="GO:0000287">
    <property type="term" value="F:magnesium ion binding"/>
    <property type="evidence" value="ECO:0007669"/>
    <property type="project" value="UniProtKB-UniRule"/>
</dbReference>
<evidence type="ECO:0000256" key="2">
    <source>
        <dbReference type="ARBA" id="ARBA00025589"/>
    </source>
</evidence>
<dbReference type="GO" id="GO:0009432">
    <property type="term" value="P:SOS response"/>
    <property type="evidence" value="ECO:0007669"/>
    <property type="project" value="TreeGrafter"/>
</dbReference>
<feature type="active site" evidence="4">
    <location>
        <position position="107"/>
    </location>
</feature>
<dbReference type="GO" id="GO:0042276">
    <property type="term" value="P:error-prone translesion synthesis"/>
    <property type="evidence" value="ECO:0007669"/>
    <property type="project" value="TreeGrafter"/>
</dbReference>
<dbReference type="InterPro" id="IPR050116">
    <property type="entry name" value="DNA_polymerase-Y"/>
</dbReference>
<dbReference type="GO" id="GO:0005829">
    <property type="term" value="C:cytosol"/>
    <property type="evidence" value="ECO:0007669"/>
    <property type="project" value="TreeGrafter"/>
</dbReference>
<keyword evidence="7" id="KW-1185">Reference proteome</keyword>
<dbReference type="GO" id="GO:0003684">
    <property type="term" value="F:damaged DNA binding"/>
    <property type="evidence" value="ECO:0007669"/>
    <property type="project" value="InterPro"/>
</dbReference>
<dbReference type="Proteomes" id="UP000219947">
    <property type="component" value="Unassembled WGS sequence"/>
</dbReference>
<comment type="subcellular location">
    <subcellularLocation>
        <location evidence="4">Cytoplasm</location>
    </subcellularLocation>
</comment>
<dbReference type="InterPro" id="IPR001126">
    <property type="entry name" value="UmuC"/>
</dbReference>
<keyword evidence="4" id="KW-0238">DNA-binding</keyword>
<feature type="domain" description="UmuC" evidence="5">
    <location>
        <begin position="9"/>
        <end position="188"/>
    </location>
</feature>
<dbReference type="Pfam" id="PF11798">
    <property type="entry name" value="IMS_HHH"/>
    <property type="match status" value="1"/>
</dbReference>
<comment type="function">
    <text evidence="2 4">Poorly processive, error-prone DNA polymerase involved in untargeted mutagenesis. Copies undamaged DNA at stalled replication forks, which arise in vivo from mismatched or misaligned primer ends. These misaligned primers can be extended by PolIV. Exhibits no 3'-5' exonuclease (proofreading) activity. May be involved in translesional synthesis, in conjunction with the beta clamp from PolIII.</text>
</comment>
<feature type="site" description="Substrate discrimination" evidence="4">
    <location>
        <position position="18"/>
    </location>
</feature>
<sequence>MNQQQGRVVMHLDMDAFFVNVELLESPELQGLPIIVAPQGPRAVVCSSSYEARIYGVRSGMPLSRALSLCPAAVVMPLRGNYRYYSQAVMDILRAESPLVEQVSVDEAFVDLTGAVIHGTSPVDIAQRVRSRIAEELHLPSSAGISVNKLIAKMASTGSKPNGLWVVPPAKVREFLDPLPVSKLWGVGSKSAAALGKYGITTIAGLRELDISWLRARFGRAAGEHLWATSRGLDSRDVVPYREEKSIGAEHTFGTDTTSGYEITDALRSLSFKVGIRLRRARKLAGSLSLKIRYEGFETHTKSVPLSVSCDSGMEIYRASHAALRGMGLLAFSAEQSQEYATRAIRLIGVRAEKLERSELGVQYPLFDDAILLDLEAGSKHLEDTVGDDKFRVGAWNGIRSAPDWSAVEHALDSIRQKFTDAAVSSASDLSYIHKSSPEKQKTS</sequence>
<keyword evidence="4" id="KW-0963">Cytoplasm</keyword>
<dbReference type="InterPro" id="IPR024728">
    <property type="entry name" value="PolY_HhH_motif"/>
</dbReference>
<dbReference type="PANTHER" id="PTHR11076:SF33">
    <property type="entry name" value="DNA POLYMERASE KAPPA"/>
    <property type="match status" value="1"/>
</dbReference>
<name>A0A2A8D6H7_9MICC</name>
<comment type="cofactor">
    <cofactor evidence="4">
        <name>Mg(2+)</name>
        <dbReference type="ChEBI" id="CHEBI:18420"/>
    </cofactor>
    <text evidence="4">Binds 2 magnesium ions per subunit.</text>
</comment>
<dbReference type="GO" id="GO:0006281">
    <property type="term" value="P:DNA repair"/>
    <property type="evidence" value="ECO:0007669"/>
    <property type="project" value="UniProtKB-UniRule"/>
</dbReference>
<dbReference type="EC" id="2.7.7.7" evidence="4"/>
<keyword evidence="4" id="KW-0235">DNA replication</keyword>
<dbReference type="Gene3D" id="3.30.70.270">
    <property type="match status" value="3"/>
</dbReference>
<organism evidence="6 7">
    <name type="scientific">Rothia dentocariosa</name>
    <dbReference type="NCBI Taxonomy" id="2047"/>
    <lineage>
        <taxon>Bacteria</taxon>
        <taxon>Bacillati</taxon>
        <taxon>Actinomycetota</taxon>
        <taxon>Actinomycetes</taxon>
        <taxon>Micrococcales</taxon>
        <taxon>Micrococcaceae</taxon>
        <taxon>Rothia</taxon>
    </lineage>
</organism>
<keyword evidence="4" id="KW-0479">Metal-binding</keyword>
<dbReference type="InterPro" id="IPR043128">
    <property type="entry name" value="Rev_trsase/Diguanyl_cyclase"/>
</dbReference>
<accession>A0A2A8D6H7</accession>
<dbReference type="RefSeq" id="WP_048777758.1">
    <property type="nucleotide sequence ID" value="NZ_CAURLQ010000003.1"/>
</dbReference>
<keyword evidence="4" id="KW-0227">DNA damage</keyword>
<evidence type="ECO:0000313" key="7">
    <source>
        <dbReference type="Proteomes" id="UP000219947"/>
    </source>
</evidence>
<dbReference type="EMBL" id="PDEV01000001">
    <property type="protein sequence ID" value="PEN16511.1"/>
    <property type="molecule type" value="Genomic_DNA"/>
</dbReference>
<evidence type="ECO:0000256" key="1">
    <source>
        <dbReference type="ARBA" id="ARBA00010945"/>
    </source>
</evidence>
<keyword evidence="4" id="KW-0515">Mutator protein</keyword>
<feature type="binding site" evidence="4">
    <location>
        <position position="106"/>
    </location>
    <ligand>
        <name>Mg(2+)</name>
        <dbReference type="ChEBI" id="CHEBI:18420"/>
    </ligand>
</feature>